<dbReference type="Proteomes" id="UP001215598">
    <property type="component" value="Unassembled WGS sequence"/>
</dbReference>
<dbReference type="AlphaFoldDB" id="A0AAD7JBZ8"/>
<accession>A0AAD7JBZ8</accession>
<comment type="caution">
    <text evidence="1">The sequence shown here is derived from an EMBL/GenBank/DDBJ whole genome shotgun (WGS) entry which is preliminary data.</text>
</comment>
<dbReference type="CDD" id="cd21037">
    <property type="entry name" value="MLKL_NTD"/>
    <property type="match status" value="1"/>
</dbReference>
<protein>
    <submittedName>
        <fullName evidence="1">Uncharacterized protein</fullName>
    </submittedName>
</protein>
<sequence length="324" mass="36695">MSTAGDAILAMNAASAAFPPLQAATGLVLYIDQSIARFKSNRNEIKAVGGHSKLLSEQLARHRPTDPKGTEDFRKVINDILAYVKDVSKKNALVQYFQRSVISDRIQDYRARLQERFELFSITSDIDVQESHRTAAEARKADAEAIQAMQEEIRKVAEQLTTSPIGVSQFATKYGLAKIQRSSGDVYKELETTSQEGLTQEETTVLQESRQLSKMLFKSDYRWFSDTFNSKEFCESDVQGALAEVIFDIVRKLEEARLLASATRMQLQYEYNAPAKVAILFRSLNMRSRDAPFIRTFQRAVYGHRESLDSYLSDSLKESLEEES</sequence>
<evidence type="ECO:0000313" key="2">
    <source>
        <dbReference type="Proteomes" id="UP001215598"/>
    </source>
</evidence>
<organism evidence="1 2">
    <name type="scientific">Mycena metata</name>
    <dbReference type="NCBI Taxonomy" id="1033252"/>
    <lineage>
        <taxon>Eukaryota</taxon>
        <taxon>Fungi</taxon>
        <taxon>Dikarya</taxon>
        <taxon>Basidiomycota</taxon>
        <taxon>Agaricomycotina</taxon>
        <taxon>Agaricomycetes</taxon>
        <taxon>Agaricomycetidae</taxon>
        <taxon>Agaricales</taxon>
        <taxon>Marasmiineae</taxon>
        <taxon>Mycenaceae</taxon>
        <taxon>Mycena</taxon>
    </lineage>
</organism>
<evidence type="ECO:0000313" key="1">
    <source>
        <dbReference type="EMBL" id="KAJ7760005.1"/>
    </source>
</evidence>
<dbReference type="EMBL" id="JARKIB010000038">
    <property type="protein sequence ID" value="KAJ7760005.1"/>
    <property type="molecule type" value="Genomic_DNA"/>
</dbReference>
<dbReference type="InterPro" id="IPR059179">
    <property type="entry name" value="MLKL-like_MCAfunc"/>
</dbReference>
<proteinExistence type="predicted"/>
<keyword evidence="2" id="KW-1185">Reference proteome</keyword>
<gene>
    <name evidence="1" type="ORF">B0H16DRAFT_1884846</name>
</gene>
<name>A0AAD7JBZ8_9AGAR</name>
<reference evidence="1" key="1">
    <citation type="submission" date="2023-03" db="EMBL/GenBank/DDBJ databases">
        <title>Massive genome expansion in bonnet fungi (Mycena s.s.) driven by repeated elements and novel gene families across ecological guilds.</title>
        <authorList>
            <consortium name="Lawrence Berkeley National Laboratory"/>
            <person name="Harder C.B."/>
            <person name="Miyauchi S."/>
            <person name="Viragh M."/>
            <person name="Kuo A."/>
            <person name="Thoen E."/>
            <person name="Andreopoulos B."/>
            <person name="Lu D."/>
            <person name="Skrede I."/>
            <person name="Drula E."/>
            <person name="Henrissat B."/>
            <person name="Morin E."/>
            <person name="Kohler A."/>
            <person name="Barry K."/>
            <person name="LaButti K."/>
            <person name="Morin E."/>
            <person name="Salamov A."/>
            <person name="Lipzen A."/>
            <person name="Mereny Z."/>
            <person name="Hegedus B."/>
            <person name="Baldrian P."/>
            <person name="Stursova M."/>
            <person name="Weitz H."/>
            <person name="Taylor A."/>
            <person name="Grigoriev I.V."/>
            <person name="Nagy L.G."/>
            <person name="Martin F."/>
            <person name="Kauserud H."/>
        </authorList>
    </citation>
    <scope>NUCLEOTIDE SEQUENCE</scope>
    <source>
        <strain evidence="1">CBHHK182m</strain>
    </source>
</reference>